<gene>
    <name evidence="1" type="ORF">NEISICOT_01740</name>
</gene>
<organism evidence="1 2">
    <name type="scientific">Neisseria sicca ATCC 29256</name>
    <dbReference type="NCBI Taxonomy" id="547045"/>
    <lineage>
        <taxon>Bacteria</taxon>
        <taxon>Pseudomonadati</taxon>
        <taxon>Pseudomonadota</taxon>
        <taxon>Betaproteobacteria</taxon>
        <taxon>Neisseriales</taxon>
        <taxon>Neisseriaceae</taxon>
        <taxon>Neisseria</taxon>
    </lineage>
</organism>
<proteinExistence type="predicted"/>
<evidence type="ECO:0000313" key="2">
    <source>
        <dbReference type="Proteomes" id="UP000005365"/>
    </source>
</evidence>
<keyword evidence="2" id="KW-1185">Reference proteome</keyword>
<reference evidence="1" key="1">
    <citation type="submission" date="2009-07" db="EMBL/GenBank/DDBJ databases">
        <authorList>
            <person name="Weinstock G."/>
            <person name="Sodergren E."/>
            <person name="Clifton S."/>
            <person name="Fulton L."/>
            <person name="Fulton B."/>
            <person name="Courtney L."/>
            <person name="Fronick C."/>
            <person name="Harrison M."/>
            <person name="Strong C."/>
            <person name="Farmer C."/>
            <person name="Delahaunty K."/>
            <person name="Markovic C."/>
            <person name="Hall O."/>
            <person name="Minx P."/>
            <person name="Tomlinson C."/>
            <person name="Mitreva M."/>
            <person name="Nelson J."/>
            <person name="Hou S."/>
            <person name="Wollam A."/>
            <person name="Pepin K.H."/>
            <person name="Johnson M."/>
            <person name="Bhonagiri V."/>
            <person name="Nash W.E."/>
            <person name="Warren W."/>
            <person name="Chinwalla A."/>
            <person name="Mardis E.R."/>
            <person name="Wilson R.K."/>
        </authorList>
    </citation>
    <scope>NUCLEOTIDE SEQUENCE [LARGE SCALE GENOMIC DNA]</scope>
    <source>
        <strain evidence="1">ATCC 29256</strain>
    </source>
</reference>
<protein>
    <submittedName>
        <fullName evidence="1">Uncharacterized protein</fullName>
    </submittedName>
</protein>
<dbReference type="Proteomes" id="UP000005365">
    <property type="component" value="Unassembled WGS sequence"/>
</dbReference>
<sequence length="64" mass="7260">MTDKTANARIPSKSGRYFNTLLIARTLIVMLNMSKNPIFSFIHAVKSKGAQNEIYRLEIVVYAI</sequence>
<evidence type="ECO:0000313" key="1">
    <source>
        <dbReference type="EMBL" id="EET44522.1"/>
    </source>
</evidence>
<name>C6M5E1_NEISI</name>
<comment type="caution">
    <text evidence="1">The sequence shown here is derived from an EMBL/GenBank/DDBJ whole genome shotgun (WGS) entry which is preliminary data.</text>
</comment>
<dbReference type="AlphaFoldDB" id="C6M5E1"/>
<dbReference type="EMBL" id="ACKO02000009">
    <property type="protein sequence ID" value="EET44522.1"/>
    <property type="molecule type" value="Genomic_DNA"/>
</dbReference>
<accession>C6M5E1</accession>